<dbReference type="SUPFAM" id="SSF52540">
    <property type="entry name" value="P-loop containing nucleoside triphosphate hydrolases"/>
    <property type="match status" value="1"/>
</dbReference>
<evidence type="ECO:0000259" key="1">
    <source>
        <dbReference type="Pfam" id="PF01926"/>
    </source>
</evidence>
<evidence type="ECO:0000313" key="2">
    <source>
        <dbReference type="EMBL" id="PPQ75024.1"/>
    </source>
</evidence>
<dbReference type="Pfam" id="PF01926">
    <property type="entry name" value="MMR_HSR1"/>
    <property type="match status" value="1"/>
</dbReference>
<comment type="caution">
    <text evidence="2">The sequence shown here is derived from an EMBL/GenBank/DDBJ whole genome shotgun (WGS) entry which is preliminary data.</text>
</comment>
<accession>A0A409W953</accession>
<protein>
    <recommendedName>
        <fullName evidence="1">G domain-containing protein</fullName>
    </recommendedName>
</protein>
<dbReference type="InterPro" id="IPR027417">
    <property type="entry name" value="P-loop_NTPase"/>
</dbReference>
<dbReference type="AlphaFoldDB" id="A0A409W953"/>
<reference evidence="2 3" key="1">
    <citation type="journal article" date="2018" name="Evol. Lett.">
        <title>Horizontal gene cluster transfer increased hallucinogenic mushroom diversity.</title>
        <authorList>
            <person name="Reynolds H.T."/>
            <person name="Vijayakumar V."/>
            <person name="Gluck-Thaler E."/>
            <person name="Korotkin H.B."/>
            <person name="Matheny P.B."/>
            <person name="Slot J.C."/>
        </authorList>
    </citation>
    <scope>NUCLEOTIDE SEQUENCE [LARGE SCALE GENOMIC DNA]</scope>
    <source>
        <strain evidence="2 3">2629</strain>
    </source>
</reference>
<dbReference type="Proteomes" id="UP000284842">
    <property type="component" value="Unassembled WGS sequence"/>
</dbReference>
<proteinExistence type="predicted"/>
<organism evidence="2 3">
    <name type="scientific">Panaeolus cyanescens</name>
    <dbReference type="NCBI Taxonomy" id="181874"/>
    <lineage>
        <taxon>Eukaryota</taxon>
        <taxon>Fungi</taxon>
        <taxon>Dikarya</taxon>
        <taxon>Basidiomycota</taxon>
        <taxon>Agaricomycotina</taxon>
        <taxon>Agaricomycetes</taxon>
        <taxon>Agaricomycetidae</taxon>
        <taxon>Agaricales</taxon>
        <taxon>Agaricineae</taxon>
        <taxon>Galeropsidaceae</taxon>
        <taxon>Panaeolus</taxon>
    </lineage>
</organism>
<feature type="domain" description="G" evidence="1">
    <location>
        <begin position="33"/>
        <end position="117"/>
    </location>
</feature>
<gene>
    <name evidence="2" type="ORF">CVT24_010293</name>
</gene>
<keyword evidence="3" id="KW-1185">Reference proteome</keyword>
<dbReference type="Gene3D" id="3.40.50.300">
    <property type="entry name" value="P-loop containing nucleotide triphosphate hydrolases"/>
    <property type="match status" value="1"/>
</dbReference>
<sequence length="513" mass="57367">MPVVYWRGIKVTGDTSISRSTCKRGDYARCSTILLLGTTGSGKSSFIEALAGKDQNLGISGGSLESVTKDIQAFKVHNVFSCMAGRLDWDVYVADSPGFSDRKMSEVQIVRKVYQFQRDTFCEIAHAFYFHRITDKRIPGSSRKIIQLLKALRIRPINLTIVTTMWDNIHGEEAMERAESNFLQLRDVTWKDDIDNGTKIVKFQNTHASAIDIISSTRIVGGLADDTFELDSSHRSQWQASPSLFQELLERLDSCRKRKNGLLAEKIQLFTNPHPELESIVISNLEEVQESLLNHSSQLIAFRRIPRGFEDIFPSVVYEHLLDIVVSTQHFAQAIIDTLSGFRSLEQDISHRSKLEATLETAKSDFQLAYATLREFGPPPSGFKPFIPSISMTNISESAQNVTSELDIAELVTSKASDAVEQALTSEVALESADVGCNIDMTTDVEHLLTPPPNVVADIPKPSVPAPKVSIDEVAFDTLQTRAMPLESKAKQGLPKRMKLAFYKALRRIFRRQ</sequence>
<evidence type="ECO:0000313" key="3">
    <source>
        <dbReference type="Proteomes" id="UP000284842"/>
    </source>
</evidence>
<name>A0A409W953_9AGAR</name>
<dbReference type="GO" id="GO:0005525">
    <property type="term" value="F:GTP binding"/>
    <property type="evidence" value="ECO:0007669"/>
    <property type="project" value="InterPro"/>
</dbReference>
<dbReference type="InParanoid" id="A0A409W953"/>
<dbReference type="InterPro" id="IPR006073">
    <property type="entry name" value="GTP-bd"/>
</dbReference>
<dbReference type="OrthoDB" id="8954335at2759"/>
<dbReference type="EMBL" id="NHTK01005707">
    <property type="protein sequence ID" value="PPQ75024.1"/>
    <property type="molecule type" value="Genomic_DNA"/>
</dbReference>